<dbReference type="Pfam" id="PF13408">
    <property type="entry name" value="Zn_ribbon_recom"/>
    <property type="match status" value="1"/>
</dbReference>
<dbReference type="CDD" id="cd03768">
    <property type="entry name" value="SR_ResInv"/>
    <property type="match status" value="1"/>
</dbReference>
<name>V6F4C2_MAGGM</name>
<dbReference type="Gene3D" id="3.40.50.1390">
    <property type="entry name" value="Resolvase, N-terminal catalytic domain"/>
    <property type="match status" value="1"/>
</dbReference>
<proteinExistence type="predicted"/>
<dbReference type="Proteomes" id="UP000018922">
    <property type="component" value="Chromosome I"/>
</dbReference>
<dbReference type="Pfam" id="PF07508">
    <property type="entry name" value="Recombinase"/>
    <property type="match status" value="1"/>
</dbReference>
<evidence type="ECO:0000313" key="4">
    <source>
        <dbReference type="Proteomes" id="UP000018922"/>
    </source>
</evidence>
<dbReference type="AlphaFoldDB" id="V6F4C2"/>
<organism evidence="3 4">
    <name type="scientific">Magnetospirillum gryphiswaldense (strain DSM 6361 / JCM 21280 / NBRC 15271 / MSR-1)</name>
    <dbReference type="NCBI Taxonomy" id="431944"/>
    <lineage>
        <taxon>Bacteria</taxon>
        <taxon>Pseudomonadati</taxon>
        <taxon>Pseudomonadota</taxon>
        <taxon>Alphaproteobacteria</taxon>
        <taxon>Rhodospirillales</taxon>
        <taxon>Rhodospirillaceae</taxon>
        <taxon>Magnetospirillum</taxon>
    </lineage>
</organism>
<dbReference type="Gene3D" id="3.90.1750.20">
    <property type="entry name" value="Putative Large Serine Recombinase, Chain B, Domain 2"/>
    <property type="match status" value="1"/>
</dbReference>
<dbReference type="PANTHER" id="PTHR30461:SF23">
    <property type="entry name" value="DNA RECOMBINASE-RELATED"/>
    <property type="match status" value="1"/>
</dbReference>
<feature type="domain" description="Resolvase/invertase-type recombinase catalytic" evidence="1">
    <location>
        <begin position="12"/>
        <end position="164"/>
    </location>
</feature>
<dbReference type="STRING" id="1430440.MGMSRv2__3074"/>
<dbReference type="eggNOG" id="COG1961">
    <property type="taxonomic scope" value="Bacteria"/>
</dbReference>
<dbReference type="HOGENOM" id="CLU_010686_18_15_5"/>
<evidence type="ECO:0000259" key="1">
    <source>
        <dbReference type="PROSITE" id="PS51736"/>
    </source>
</evidence>
<keyword evidence="4" id="KW-1185">Reference proteome</keyword>
<dbReference type="PANTHER" id="PTHR30461">
    <property type="entry name" value="DNA-INVERTASE FROM LAMBDOID PROPHAGE"/>
    <property type="match status" value="1"/>
</dbReference>
<dbReference type="InterPro" id="IPR011109">
    <property type="entry name" value="DNA_bind_recombinase_dom"/>
</dbReference>
<feature type="domain" description="Recombinase" evidence="2">
    <location>
        <begin position="172"/>
        <end position="286"/>
    </location>
</feature>
<dbReference type="PROSITE" id="PS51737">
    <property type="entry name" value="RECOMBINASE_DNA_BIND"/>
    <property type="match status" value="1"/>
</dbReference>
<dbReference type="SMART" id="SM00857">
    <property type="entry name" value="Resolvase"/>
    <property type="match status" value="1"/>
</dbReference>
<reference evidence="3 4" key="1">
    <citation type="journal article" date="2014" name="Genome Announc.">
        <title>Complete genome sequence of Magnetospirillum gryphiswaldense MSR-1.</title>
        <authorList>
            <person name="Wang X."/>
            <person name="Wang Q."/>
            <person name="Zhang W."/>
            <person name="Wang Y."/>
            <person name="Li L."/>
            <person name="Wen T."/>
            <person name="Zhang T."/>
            <person name="Zhang Y."/>
            <person name="Xu J."/>
            <person name="Hu J."/>
            <person name="Li S."/>
            <person name="Liu L."/>
            <person name="Liu J."/>
            <person name="Jiang W."/>
            <person name="Tian J."/>
            <person name="Li Y."/>
            <person name="Schuler D."/>
            <person name="Wang L."/>
            <person name="Li J."/>
        </authorList>
    </citation>
    <scope>NUCLEOTIDE SEQUENCE [LARGE SCALE GENOMIC DNA]</scope>
    <source>
        <strain evidence="4">DSM 6361 / JCM 21280 / NBRC 15271 / MSR-1</strain>
    </source>
</reference>
<dbReference type="GO" id="GO:0000150">
    <property type="term" value="F:DNA strand exchange activity"/>
    <property type="evidence" value="ECO:0007669"/>
    <property type="project" value="InterPro"/>
</dbReference>
<dbReference type="PROSITE" id="PS51736">
    <property type="entry name" value="RECOMBINASES_3"/>
    <property type="match status" value="1"/>
</dbReference>
<dbReference type="Pfam" id="PF00239">
    <property type="entry name" value="Resolvase"/>
    <property type="match status" value="1"/>
</dbReference>
<dbReference type="InterPro" id="IPR038109">
    <property type="entry name" value="DNA_bind_recomb_sf"/>
</dbReference>
<gene>
    <name evidence="3" type="ordered locus">MGMSRv2__3074</name>
</gene>
<accession>V6F4C2</accession>
<evidence type="ECO:0000259" key="2">
    <source>
        <dbReference type="PROSITE" id="PS51737"/>
    </source>
</evidence>
<dbReference type="InterPro" id="IPR006119">
    <property type="entry name" value="Resolv_N"/>
</dbReference>
<sequence>MSAAAKPLRKVRCAIYTRKSSEEGLEMEFNSLDAQRESCAAYIASQKAEGWVPVPDHYDDGGFSGGNLDRPALKRLLADIESGLIDVVVVYKIDRLSRSLMDFSKLVEVFDRNAVTFVSVTQSFNTTTSMGRLTLNILLSFAQFEREVIGERIRDKFAASRRKGMWMGGVPPLGYDVVARKLVVNQPEADLVRHIFDRFLKIGSATLLVKELNAAGHRTKSWTTQGGQFREGAPFTKNFVYKLLENRVYLGEAVHKGEAHAGEHPAIIDRATWDKVEAVKTDNAPRKRANAVRSSTPAPLKGLIHCAHCGRAMTPSSTRKKGRLYRYYTCMKAIHSGHESCPVRSIAAGEIEAAVIGQVRALLRAPEIRARAERMAPTIPPADLHAALDRFEAVWDELFPAEQARIFQLLVEKVAIAPDGAEIRLRAEGLASVIADITAQAGDRSAA</sequence>
<dbReference type="EMBL" id="HG794546">
    <property type="protein sequence ID" value="CDL00289.1"/>
    <property type="molecule type" value="Genomic_DNA"/>
</dbReference>
<dbReference type="InterPro" id="IPR036162">
    <property type="entry name" value="Resolvase-like_N_sf"/>
</dbReference>
<dbReference type="InterPro" id="IPR025827">
    <property type="entry name" value="Zn_ribbon_recom_dom"/>
</dbReference>
<evidence type="ECO:0000313" key="3">
    <source>
        <dbReference type="EMBL" id="CDL00289.1"/>
    </source>
</evidence>
<dbReference type="InterPro" id="IPR050639">
    <property type="entry name" value="SSR_resolvase"/>
</dbReference>
<dbReference type="KEGG" id="mgy:MGMSRv2__3074"/>
<dbReference type="GO" id="GO:0003677">
    <property type="term" value="F:DNA binding"/>
    <property type="evidence" value="ECO:0007669"/>
    <property type="project" value="InterPro"/>
</dbReference>
<protein>
    <submittedName>
        <fullName evidence="3">Resolvase</fullName>
    </submittedName>
</protein>
<dbReference type="SUPFAM" id="SSF53041">
    <property type="entry name" value="Resolvase-like"/>
    <property type="match status" value="1"/>
</dbReference>